<dbReference type="GO" id="GO:0052621">
    <property type="term" value="F:diguanylate cyclase activity"/>
    <property type="evidence" value="ECO:0007669"/>
    <property type="project" value="UniProtKB-EC"/>
</dbReference>
<comment type="caution">
    <text evidence="5">The sequence shown here is derived from an EMBL/GenBank/DDBJ whole genome shotgun (WGS) entry which is preliminary data.</text>
</comment>
<name>N1MJH8_9SPHN</name>
<organism evidence="5 6">
    <name type="scientific">Sphingobium indicum BiD32</name>
    <dbReference type="NCBI Taxonomy" id="1301087"/>
    <lineage>
        <taxon>Bacteria</taxon>
        <taxon>Pseudomonadati</taxon>
        <taxon>Pseudomonadota</taxon>
        <taxon>Alphaproteobacteria</taxon>
        <taxon>Sphingomonadales</taxon>
        <taxon>Sphingomonadaceae</taxon>
        <taxon>Sphingobium</taxon>
    </lineage>
</organism>
<dbReference type="PROSITE" id="PS50887">
    <property type="entry name" value="GGDEF"/>
    <property type="match status" value="1"/>
</dbReference>
<dbReference type="InterPro" id="IPR000160">
    <property type="entry name" value="GGDEF_dom"/>
</dbReference>
<dbReference type="PANTHER" id="PTHR45138">
    <property type="entry name" value="REGULATORY COMPONENTS OF SENSORY TRANSDUCTION SYSTEM"/>
    <property type="match status" value="1"/>
</dbReference>
<dbReference type="CDD" id="cd01949">
    <property type="entry name" value="GGDEF"/>
    <property type="match status" value="1"/>
</dbReference>
<reference evidence="6" key="2">
    <citation type="submission" date="2013-04" db="EMBL/GenBank/DDBJ databases">
        <title>Bisphenol A degrading Sphingobium sp. strain BiD32.</title>
        <authorList>
            <person name="Nielsen J.L."/>
            <person name="Zhou N.A."/>
            <person name="Kjeldal H."/>
        </authorList>
    </citation>
    <scope>NUCLEOTIDE SEQUENCE [LARGE SCALE GENOMIC DNA]</scope>
    <source>
        <strain evidence="6">BiD32</strain>
    </source>
</reference>
<dbReference type="NCBIfam" id="TIGR00254">
    <property type="entry name" value="GGDEF"/>
    <property type="match status" value="1"/>
</dbReference>
<evidence type="ECO:0000313" key="6">
    <source>
        <dbReference type="Proteomes" id="UP000013201"/>
    </source>
</evidence>
<dbReference type="SUPFAM" id="SSF55073">
    <property type="entry name" value="Nucleotide cyclase"/>
    <property type="match status" value="1"/>
</dbReference>
<protein>
    <recommendedName>
        <fullName evidence="1">diguanylate cyclase</fullName>
        <ecNumber evidence="1">2.7.7.65</ecNumber>
    </recommendedName>
</protein>
<feature type="domain" description="GGDEF" evidence="4">
    <location>
        <begin position="53"/>
        <end position="184"/>
    </location>
</feature>
<evidence type="ECO:0000259" key="4">
    <source>
        <dbReference type="PROSITE" id="PS50887"/>
    </source>
</evidence>
<keyword evidence="6" id="KW-1185">Reference proteome</keyword>
<reference evidence="5 6" key="1">
    <citation type="submission" date="2013-03" db="EMBL/GenBank/DDBJ databases">
        <authorList>
            <person name="Le V."/>
        </authorList>
    </citation>
    <scope>NUCLEOTIDE SEQUENCE [LARGE SCALE GENOMIC DNA]</scope>
    <source>
        <strain evidence="5 6">BiD32</strain>
    </source>
</reference>
<dbReference type="Gene3D" id="3.30.70.270">
    <property type="match status" value="1"/>
</dbReference>
<evidence type="ECO:0000256" key="3">
    <source>
        <dbReference type="SAM" id="MobiDB-lite"/>
    </source>
</evidence>
<accession>N1MJH8</accession>
<evidence type="ECO:0000256" key="2">
    <source>
        <dbReference type="ARBA" id="ARBA00034247"/>
    </source>
</evidence>
<dbReference type="InterPro" id="IPR050469">
    <property type="entry name" value="Diguanylate_Cyclase"/>
</dbReference>
<dbReference type="Proteomes" id="UP000013201">
    <property type="component" value="Unassembled WGS sequence"/>
</dbReference>
<dbReference type="EMBL" id="CAVK010000060">
    <property type="protein sequence ID" value="CCW16919.1"/>
    <property type="molecule type" value="Genomic_DNA"/>
</dbReference>
<feature type="compositionally biased region" description="Basic residues" evidence="3">
    <location>
        <begin position="195"/>
        <end position="204"/>
    </location>
</feature>
<gene>
    <name evidence="5" type="ORF">EBBID32_12580</name>
</gene>
<dbReference type="AlphaFoldDB" id="N1MJH8"/>
<dbReference type="Pfam" id="PF00990">
    <property type="entry name" value="GGDEF"/>
    <property type="match status" value="1"/>
</dbReference>
<proteinExistence type="predicted"/>
<evidence type="ECO:0000313" key="5">
    <source>
        <dbReference type="EMBL" id="CCW16919.1"/>
    </source>
</evidence>
<dbReference type="InterPro" id="IPR029787">
    <property type="entry name" value="Nucleotide_cyclase"/>
</dbReference>
<dbReference type="EC" id="2.7.7.65" evidence="1"/>
<feature type="region of interest" description="Disordered" evidence="3">
    <location>
        <begin position="178"/>
        <end position="204"/>
    </location>
</feature>
<evidence type="ECO:0000256" key="1">
    <source>
        <dbReference type="ARBA" id="ARBA00012528"/>
    </source>
</evidence>
<sequence>MFMFIAATITSFRYSYDRELFHAHQDRMTGTLNKEVFHRRSAKVIEDAKHTDQALLLIILDLDDFKAVNSREGHRAGDEVLRSFAKGVSSIMRREDLVGRIGGDEFALLVRVPSMAEGQIFALELHRRLSALLTSSPHPVTCSMGALLVPPDNARNASELMHAADLAMYRAKQTGKNAVEIAKGGEPQPSPLAGRRGRRRQSLA</sequence>
<dbReference type="SMART" id="SM00267">
    <property type="entry name" value="GGDEF"/>
    <property type="match status" value="1"/>
</dbReference>
<dbReference type="InterPro" id="IPR043128">
    <property type="entry name" value="Rev_trsase/Diguanyl_cyclase"/>
</dbReference>
<dbReference type="PANTHER" id="PTHR45138:SF9">
    <property type="entry name" value="DIGUANYLATE CYCLASE DGCM-RELATED"/>
    <property type="match status" value="1"/>
</dbReference>
<comment type="catalytic activity">
    <reaction evidence="2">
        <text>2 GTP = 3',3'-c-di-GMP + 2 diphosphate</text>
        <dbReference type="Rhea" id="RHEA:24898"/>
        <dbReference type="ChEBI" id="CHEBI:33019"/>
        <dbReference type="ChEBI" id="CHEBI:37565"/>
        <dbReference type="ChEBI" id="CHEBI:58805"/>
        <dbReference type="EC" id="2.7.7.65"/>
    </reaction>
</comment>